<dbReference type="Proteomes" id="UP000266861">
    <property type="component" value="Unassembled WGS sequence"/>
</dbReference>
<dbReference type="Gene3D" id="3.10.10.10">
    <property type="entry name" value="HIV Type 1 Reverse Transcriptase, subunit A, domain 1"/>
    <property type="match status" value="1"/>
</dbReference>
<dbReference type="SUPFAM" id="SSF56672">
    <property type="entry name" value="DNA/RNA polymerases"/>
    <property type="match status" value="1"/>
</dbReference>
<proteinExistence type="predicted"/>
<feature type="region of interest" description="Disordered" evidence="1">
    <location>
        <begin position="126"/>
        <end position="151"/>
    </location>
</feature>
<protein>
    <submittedName>
        <fullName evidence="2">Uncharacterized protein</fullName>
    </submittedName>
</protein>
<dbReference type="AlphaFoldDB" id="A0A397JB82"/>
<gene>
    <name evidence="2" type="ORF">Glove_75g14</name>
</gene>
<name>A0A397JB82_9GLOM</name>
<organism evidence="2 3">
    <name type="scientific">Diversispora epigaea</name>
    <dbReference type="NCBI Taxonomy" id="1348612"/>
    <lineage>
        <taxon>Eukaryota</taxon>
        <taxon>Fungi</taxon>
        <taxon>Fungi incertae sedis</taxon>
        <taxon>Mucoromycota</taxon>
        <taxon>Glomeromycotina</taxon>
        <taxon>Glomeromycetes</taxon>
        <taxon>Diversisporales</taxon>
        <taxon>Diversisporaceae</taxon>
        <taxon>Diversispora</taxon>
    </lineage>
</organism>
<dbReference type="EMBL" id="PQFF01000071">
    <property type="protein sequence ID" value="RHZ84787.1"/>
    <property type="molecule type" value="Genomic_DNA"/>
</dbReference>
<evidence type="ECO:0000256" key="1">
    <source>
        <dbReference type="SAM" id="MobiDB-lite"/>
    </source>
</evidence>
<evidence type="ECO:0000313" key="2">
    <source>
        <dbReference type="EMBL" id="RHZ84787.1"/>
    </source>
</evidence>
<keyword evidence="3" id="KW-1185">Reference proteome</keyword>
<reference evidence="2 3" key="1">
    <citation type="submission" date="2018-08" db="EMBL/GenBank/DDBJ databases">
        <title>Genome and evolution of the arbuscular mycorrhizal fungus Diversispora epigaea (formerly Glomus versiforme) and its bacterial endosymbionts.</title>
        <authorList>
            <person name="Sun X."/>
            <person name="Fei Z."/>
            <person name="Harrison M."/>
        </authorList>
    </citation>
    <scope>NUCLEOTIDE SEQUENCE [LARGE SCALE GENOMIC DNA]</scope>
    <source>
        <strain evidence="2 3">IT104</strain>
    </source>
</reference>
<comment type="caution">
    <text evidence="2">The sequence shown here is derived from an EMBL/GenBank/DDBJ whole genome shotgun (WGS) entry which is preliminary data.</text>
</comment>
<accession>A0A397JB82</accession>
<dbReference type="InterPro" id="IPR043502">
    <property type="entry name" value="DNA/RNA_pol_sf"/>
</dbReference>
<dbReference type="OrthoDB" id="2448050at2759"/>
<feature type="compositionally biased region" description="Acidic residues" evidence="1">
    <location>
        <begin position="126"/>
        <end position="136"/>
    </location>
</feature>
<sequence>MNLEDQIFDSFRDETNNTSRGFGNTNFKIAEMIIKESNTLLEDFDVGLSTKEKTHKSSGIHKTSLDIPLPRSSSRKIIETLKMPEEDNTIAEKLVIKNDADHEDHDDHEMINIVYACYDDYFESDEFSSENEDDNEISANEEFTEESSESEEEIITNSRYFIHDDSTWEDDFPTPFEWPREFNVQDLNGKETITDDNFYLGEKSYSMQSLNVGDLRWDQEYELDSLLIENKELFSWNTKDLGKTDITQHEILTEDASPIKQRPYRHSPKERKFLKEEIDNMLEEEN</sequence>
<feature type="compositionally biased region" description="Acidic residues" evidence="1">
    <location>
        <begin position="142"/>
        <end position="151"/>
    </location>
</feature>
<evidence type="ECO:0000313" key="3">
    <source>
        <dbReference type="Proteomes" id="UP000266861"/>
    </source>
</evidence>